<organism evidence="5 6">
    <name type="scientific">Lichenicoccus roseus</name>
    <dbReference type="NCBI Taxonomy" id="2683649"/>
    <lineage>
        <taxon>Bacteria</taxon>
        <taxon>Pseudomonadati</taxon>
        <taxon>Pseudomonadota</taxon>
        <taxon>Alphaproteobacteria</taxon>
        <taxon>Acetobacterales</taxon>
        <taxon>Acetobacteraceae</taxon>
        <taxon>Lichenicoccus</taxon>
    </lineage>
</organism>
<protein>
    <recommendedName>
        <fullName evidence="7">ATPase</fullName>
    </recommendedName>
</protein>
<dbReference type="GO" id="GO:0043461">
    <property type="term" value="P:proton-transporting ATP synthase complex assembly"/>
    <property type="evidence" value="ECO:0007669"/>
    <property type="project" value="InterPro"/>
</dbReference>
<evidence type="ECO:0000256" key="2">
    <source>
        <dbReference type="ARBA" id="ARBA00022946"/>
    </source>
</evidence>
<dbReference type="Pfam" id="PF07542">
    <property type="entry name" value="ATP12"/>
    <property type="match status" value="1"/>
</dbReference>
<gene>
    <name evidence="5" type="ORF">FE263_11440</name>
</gene>
<evidence type="ECO:0008006" key="7">
    <source>
        <dbReference type="Google" id="ProtNLM"/>
    </source>
</evidence>
<accession>A0A5R9J4U2</accession>
<comment type="similarity">
    <text evidence="1">Belongs to the ATP12 family.</text>
</comment>
<dbReference type="InterPro" id="IPR042272">
    <property type="entry name" value="ATP12_ATP_synth-F1-assembly_N"/>
</dbReference>
<dbReference type="OrthoDB" id="9797825at2"/>
<evidence type="ECO:0000256" key="3">
    <source>
        <dbReference type="ARBA" id="ARBA00023186"/>
    </source>
</evidence>
<comment type="caution">
    <text evidence="5">The sequence shown here is derived from an EMBL/GenBank/DDBJ whole genome shotgun (WGS) entry which is preliminary data.</text>
</comment>
<dbReference type="Gene3D" id="1.10.3580.10">
    <property type="entry name" value="ATP12 ATPase"/>
    <property type="match status" value="1"/>
</dbReference>
<keyword evidence="6" id="KW-1185">Reference proteome</keyword>
<keyword evidence="4" id="KW-1133">Transmembrane helix</keyword>
<dbReference type="InterPro" id="IPR023335">
    <property type="entry name" value="ATP12_ortho_dom_sf"/>
</dbReference>
<evidence type="ECO:0000256" key="1">
    <source>
        <dbReference type="ARBA" id="ARBA00008231"/>
    </source>
</evidence>
<keyword evidence="4" id="KW-0812">Transmembrane</keyword>
<sequence>MRCRVAGSAGGCAGAGAFGSRTRAAAQEPEASRYPAWAGAFPVSASLRKRFWQHVSVVPQDTAFVLFLDDRPLRLPGGSVLGLPTAALAAAVAEEWRLAGGGIGEIFGPDDLVLTGLAGSLQERVAPAPRAIVDLLHAHAATDLLCYRASSPASLVQQQEGLWQPWLDWLEHRHGVRLAVTSGVMPIGQDTGSMARLHRMLCRQSPVTLTGLGAMVPVLGSVVLGLAVASGELESMRAVELARLDESFQARLWGMQPETEAATGRMRIETALAARFISLATPVDAA</sequence>
<dbReference type="EMBL" id="VCDI01000003">
    <property type="protein sequence ID" value="TLU72645.1"/>
    <property type="molecule type" value="Genomic_DNA"/>
</dbReference>
<evidence type="ECO:0000313" key="6">
    <source>
        <dbReference type="Proteomes" id="UP000305654"/>
    </source>
</evidence>
<dbReference type="AlphaFoldDB" id="A0A5R9J4U2"/>
<dbReference type="SUPFAM" id="SSF160909">
    <property type="entry name" value="ATP12-like"/>
    <property type="match status" value="1"/>
</dbReference>
<keyword evidence="3" id="KW-0143">Chaperone</keyword>
<feature type="transmembrane region" description="Helical" evidence="4">
    <location>
        <begin position="207"/>
        <end position="229"/>
    </location>
</feature>
<keyword evidence="4" id="KW-0472">Membrane</keyword>
<dbReference type="PANTHER" id="PTHR21013">
    <property type="entry name" value="ATP SYNTHASE MITOCHONDRIAL F1 COMPLEX ASSEMBLY FACTOR 2/ATP12 PROTEIN, MITOCHONDRIAL PRECURSOR"/>
    <property type="match status" value="1"/>
</dbReference>
<proteinExistence type="inferred from homology"/>
<dbReference type="InterPro" id="IPR011419">
    <property type="entry name" value="ATP12_ATP_synth-F1-assembly"/>
</dbReference>
<dbReference type="Proteomes" id="UP000305654">
    <property type="component" value="Unassembled WGS sequence"/>
</dbReference>
<evidence type="ECO:0000313" key="5">
    <source>
        <dbReference type="EMBL" id="TLU72645.1"/>
    </source>
</evidence>
<dbReference type="PANTHER" id="PTHR21013:SF10">
    <property type="entry name" value="ATP SYNTHASE MITOCHONDRIAL F1 COMPLEX ASSEMBLY FACTOR 2"/>
    <property type="match status" value="1"/>
</dbReference>
<keyword evidence="2" id="KW-0809">Transit peptide</keyword>
<dbReference type="Gene3D" id="3.30.2180.10">
    <property type="entry name" value="ATP12-like"/>
    <property type="match status" value="1"/>
</dbReference>
<name>A0A5R9J4U2_9PROT</name>
<reference evidence="5 6" key="1">
    <citation type="submission" date="2019-05" db="EMBL/GenBank/DDBJ databases">
        <authorList>
            <person name="Pankratov T."/>
            <person name="Grouzdev D."/>
        </authorList>
    </citation>
    <scope>NUCLEOTIDE SEQUENCE [LARGE SCALE GENOMIC DNA]</scope>
    <source>
        <strain evidence="5 6">KEBCLARHB70R</strain>
    </source>
</reference>
<evidence type="ECO:0000256" key="4">
    <source>
        <dbReference type="SAM" id="Phobius"/>
    </source>
</evidence>